<evidence type="ECO:0000313" key="9">
    <source>
        <dbReference type="EMBL" id="ORY43108.1"/>
    </source>
</evidence>
<dbReference type="PANTHER" id="PTHR16133">
    <property type="entry name" value="SOLUTE CARRIER FAMILY 39 ZINC TRANSPORTER , MEMBER 9-RELATED"/>
    <property type="match status" value="1"/>
</dbReference>
<feature type="transmembrane region" description="Helical" evidence="8">
    <location>
        <begin position="35"/>
        <end position="55"/>
    </location>
</feature>
<dbReference type="EMBL" id="MCGO01000026">
    <property type="protein sequence ID" value="ORY43108.1"/>
    <property type="molecule type" value="Genomic_DNA"/>
</dbReference>
<reference evidence="9 10" key="1">
    <citation type="submission" date="2016-07" db="EMBL/GenBank/DDBJ databases">
        <title>Pervasive Adenine N6-methylation of Active Genes in Fungi.</title>
        <authorList>
            <consortium name="DOE Joint Genome Institute"/>
            <person name="Mondo S.J."/>
            <person name="Dannebaum R.O."/>
            <person name="Kuo R.C."/>
            <person name="Labutti K."/>
            <person name="Haridas S."/>
            <person name="Kuo A."/>
            <person name="Salamov A."/>
            <person name="Ahrendt S.R."/>
            <person name="Lipzen A."/>
            <person name="Sullivan W."/>
            <person name="Andreopoulos W.B."/>
            <person name="Clum A."/>
            <person name="Lindquist E."/>
            <person name="Daum C."/>
            <person name="Ramamoorthy G.K."/>
            <person name="Gryganskyi A."/>
            <person name="Culley D."/>
            <person name="Magnuson J.K."/>
            <person name="James T.Y."/>
            <person name="O'Malley M.A."/>
            <person name="Stajich J.E."/>
            <person name="Spatafora J.W."/>
            <person name="Visel A."/>
            <person name="Grigoriev I.V."/>
        </authorList>
    </citation>
    <scope>NUCLEOTIDE SEQUENCE [LARGE SCALE GENOMIC DNA]</scope>
    <source>
        <strain evidence="9 10">JEL800</strain>
    </source>
</reference>
<keyword evidence="5" id="KW-0333">Golgi apparatus</keyword>
<evidence type="ECO:0000256" key="3">
    <source>
        <dbReference type="ARBA" id="ARBA00022692"/>
    </source>
</evidence>
<keyword evidence="10" id="KW-1185">Reference proteome</keyword>
<sequence>MGTFVYLLGLCVAMFSGAFLAGSIPLAFSFSESRLVLVSTFGSGLLLGTAFSVILPEGVETLYSAVAVQPVSSTNQPLANIPVPNAQMPVAHGGHDHGNGDSSHEDHIHDASPPDDLEIDAAVDVDADDALEQDANKPVPLKKPADLVKKPVVTAASDESVPVPLEKPKSPKGAERVKPTATGRPSLNGASDSDKDNTDGAPKALKPPTKDTEKKNAGNAKREKLNARDTHDGHDHAGHSHKSETHYEPQKYIGPSLVLGFLLMLLIDQLGVSGHGHDHSNTTTHSLPRKSSLDLPHHHGHNHGHVDDKTELIGSQSGSSSSSNGNGNGDQKSSSTSSATLGLVVHAAADGIALGAALSSDASSLGFIVFLAIMLHKAPSAFGLTTHLLRTLDPRGGITTRARIRSQLFMFSVAAPIGAIVTYCALVQLGFDDAVAMRIYTGSALLFSAGTFLYAATVHVLPEIYNEEGKLSREQIVALIIGVFLPHFLSVEHSH</sequence>
<feature type="region of interest" description="Disordered" evidence="7">
    <location>
        <begin position="275"/>
        <end position="335"/>
    </location>
</feature>
<dbReference type="GO" id="GO:0000139">
    <property type="term" value="C:Golgi membrane"/>
    <property type="evidence" value="ECO:0007669"/>
    <property type="project" value="UniProtKB-SubCell"/>
</dbReference>
<feature type="region of interest" description="Disordered" evidence="7">
    <location>
        <begin position="80"/>
        <end position="116"/>
    </location>
</feature>
<dbReference type="OrthoDB" id="19859at2759"/>
<evidence type="ECO:0000256" key="5">
    <source>
        <dbReference type="ARBA" id="ARBA00023034"/>
    </source>
</evidence>
<evidence type="ECO:0000313" key="10">
    <source>
        <dbReference type="Proteomes" id="UP000193642"/>
    </source>
</evidence>
<dbReference type="InterPro" id="IPR003689">
    <property type="entry name" value="ZIP"/>
</dbReference>
<proteinExistence type="predicted"/>
<dbReference type="InterPro" id="IPR045891">
    <property type="entry name" value="ZIP9"/>
</dbReference>
<evidence type="ECO:0000256" key="8">
    <source>
        <dbReference type="SAM" id="Phobius"/>
    </source>
</evidence>
<name>A0A1Y2C7V0_9FUNG</name>
<feature type="compositionally biased region" description="Basic and acidic residues" evidence="7">
    <location>
        <begin position="93"/>
        <end position="112"/>
    </location>
</feature>
<feature type="compositionally biased region" description="Basic and acidic residues" evidence="7">
    <location>
        <begin position="166"/>
        <end position="178"/>
    </location>
</feature>
<dbReference type="GO" id="GO:0006829">
    <property type="term" value="P:zinc ion transport"/>
    <property type="evidence" value="ECO:0007669"/>
    <property type="project" value="InterPro"/>
</dbReference>
<feature type="region of interest" description="Disordered" evidence="7">
    <location>
        <begin position="153"/>
        <end position="248"/>
    </location>
</feature>
<dbReference type="GO" id="GO:0046873">
    <property type="term" value="F:metal ion transmembrane transporter activity"/>
    <property type="evidence" value="ECO:0007669"/>
    <property type="project" value="InterPro"/>
</dbReference>
<evidence type="ECO:0000256" key="6">
    <source>
        <dbReference type="ARBA" id="ARBA00023136"/>
    </source>
</evidence>
<feature type="compositionally biased region" description="Basic and acidic residues" evidence="7">
    <location>
        <begin position="208"/>
        <end position="248"/>
    </location>
</feature>
<dbReference type="Pfam" id="PF02535">
    <property type="entry name" value="Zip"/>
    <property type="match status" value="1"/>
</dbReference>
<keyword evidence="6 8" id="KW-0472">Membrane</keyword>
<keyword evidence="4 8" id="KW-1133">Transmembrane helix</keyword>
<keyword evidence="3 8" id="KW-0812">Transmembrane</keyword>
<evidence type="ECO:0000256" key="7">
    <source>
        <dbReference type="SAM" id="MobiDB-lite"/>
    </source>
</evidence>
<organism evidence="9 10">
    <name type="scientific">Rhizoclosmatium globosum</name>
    <dbReference type="NCBI Taxonomy" id="329046"/>
    <lineage>
        <taxon>Eukaryota</taxon>
        <taxon>Fungi</taxon>
        <taxon>Fungi incertae sedis</taxon>
        <taxon>Chytridiomycota</taxon>
        <taxon>Chytridiomycota incertae sedis</taxon>
        <taxon>Chytridiomycetes</taxon>
        <taxon>Chytridiales</taxon>
        <taxon>Chytriomycetaceae</taxon>
        <taxon>Rhizoclosmatium</taxon>
    </lineage>
</organism>
<feature type="transmembrane region" description="Helical" evidence="8">
    <location>
        <begin position="6"/>
        <end position="28"/>
    </location>
</feature>
<feature type="transmembrane region" description="Helical" evidence="8">
    <location>
        <begin position="437"/>
        <end position="461"/>
    </location>
</feature>
<comment type="caution">
    <text evidence="9">The sequence shown here is derived from an EMBL/GenBank/DDBJ whole genome shotgun (WGS) entry which is preliminary data.</text>
</comment>
<gene>
    <name evidence="9" type="ORF">BCR33DRAFT_851320</name>
</gene>
<dbReference type="Proteomes" id="UP000193642">
    <property type="component" value="Unassembled WGS sequence"/>
</dbReference>
<evidence type="ECO:0000256" key="4">
    <source>
        <dbReference type="ARBA" id="ARBA00022989"/>
    </source>
</evidence>
<evidence type="ECO:0000256" key="2">
    <source>
        <dbReference type="ARBA" id="ARBA00004394"/>
    </source>
</evidence>
<dbReference type="AlphaFoldDB" id="A0A1Y2C7V0"/>
<dbReference type="PANTHER" id="PTHR16133:SF0">
    <property type="entry name" value="ZINC_IRON REGULATED TRANSPORTER-RELATED PROTEIN 102B, ISOFORM E"/>
    <property type="match status" value="1"/>
</dbReference>
<feature type="compositionally biased region" description="Low complexity" evidence="7">
    <location>
        <begin position="314"/>
        <end position="335"/>
    </location>
</feature>
<feature type="transmembrane region" description="Helical" evidence="8">
    <location>
        <begin position="409"/>
        <end position="431"/>
    </location>
</feature>
<accession>A0A1Y2C7V0</accession>
<protein>
    <submittedName>
        <fullName evidence="9">Zinc/iron permease</fullName>
    </submittedName>
</protein>
<evidence type="ECO:0000256" key="1">
    <source>
        <dbReference type="ARBA" id="ARBA00004127"/>
    </source>
</evidence>
<comment type="subcellular location">
    <subcellularLocation>
        <location evidence="1">Endomembrane system</location>
        <topology evidence="1">Multi-pass membrane protein</topology>
    </subcellularLocation>
    <subcellularLocation>
        <location evidence="2">Golgi apparatus membrane</location>
    </subcellularLocation>
</comment>
<dbReference type="STRING" id="329046.A0A1Y2C7V0"/>